<dbReference type="Proteomes" id="UP000074914">
    <property type="component" value="Chromosome"/>
</dbReference>
<evidence type="ECO:0000313" key="5">
    <source>
        <dbReference type="Proteomes" id="UP000074914"/>
    </source>
</evidence>
<proteinExistence type="predicted"/>
<dbReference type="STRING" id="279113.CPter91_2450"/>
<keyword evidence="5" id="KW-1185">Reference proteome</keyword>
<dbReference type="EMBL" id="CP013236">
    <property type="protein sequence ID" value="AMP15146.1"/>
    <property type="molecule type" value="Genomic_DNA"/>
</dbReference>
<keyword evidence="1" id="KW-0812">Transmembrane</keyword>
<evidence type="ECO:0000313" key="2">
    <source>
        <dbReference type="EMBL" id="AMP04809.1"/>
    </source>
</evidence>
<dbReference type="KEGG" id="cpra:CPter91_2450"/>
<evidence type="ECO:0000256" key="1">
    <source>
        <dbReference type="SAM" id="Phobius"/>
    </source>
</evidence>
<protein>
    <submittedName>
        <fullName evidence="2 3">Membrane protein</fullName>
    </submittedName>
</protein>
<name>A0A127QYR1_9BURK</name>
<dbReference type="AlphaFoldDB" id="A0A127QYR1"/>
<evidence type="ECO:0000313" key="3">
    <source>
        <dbReference type="EMBL" id="AMP15146.1"/>
    </source>
</evidence>
<evidence type="ECO:0000313" key="4">
    <source>
        <dbReference type="Proteomes" id="UP000074561"/>
    </source>
</evidence>
<sequence>MAVVGGHRGCRNTSLLAAGITPAAAIVLFLLAMTMIIYAY</sequence>
<dbReference type="Proteomes" id="UP000074561">
    <property type="component" value="Chromosome"/>
</dbReference>
<keyword evidence="1" id="KW-0472">Membrane</keyword>
<organism evidence="2 4">
    <name type="scientific">Collimonas pratensis</name>
    <dbReference type="NCBI Taxonomy" id="279113"/>
    <lineage>
        <taxon>Bacteria</taxon>
        <taxon>Pseudomonadati</taxon>
        <taxon>Pseudomonadota</taxon>
        <taxon>Betaproteobacteria</taxon>
        <taxon>Burkholderiales</taxon>
        <taxon>Oxalobacteraceae</taxon>
        <taxon>Collimonas</taxon>
    </lineage>
</organism>
<dbReference type="PATRIC" id="fig|279113.10.peg.2891"/>
<keyword evidence="1" id="KW-1133">Transmembrane helix</keyword>
<gene>
    <name evidence="3" type="ORF">CPter291_2894</name>
    <name evidence="2" type="ORF">CPter91_2450</name>
</gene>
<accession>A0A127QYR1</accession>
<feature type="transmembrane region" description="Helical" evidence="1">
    <location>
        <begin position="15"/>
        <end position="39"/>
    </location>
</feature>
<reference evidence="4 5" key="1">
    <citation type="submission" date="2015-11" db="EMBL/GenBank/DDBJ databases">
        <title>Exploring the genomic traits of fungus-feeding bacterial genus Collimonas.</title>
        <authorList>
            <person name="Song C."/>
            <person name="Schmidt R."/>
            <person name="de Jager V."/>
            <person name="Krzyzanowska D."/>
            <person name="Jongedijk E."/>
            <person name="Cankar K."/>
            <person name="Beekwilder J."/>
            <person name="van Veen A."/>
            <person name="de Boer W."/>
            <person name="van Veen J.A."/>
            <person name="Garbeva P."/>
        </authorList>
    </citation>
    <scope>NUCLEOTIDE SEQUENCE [LARGE SCALE GENOMIC DNA]</scope>
    <source>
        <strain evidence="3 5">Ter291</strain>
        <strain evidence="2 4">Ter91</strain>
    </source>
</reference>
<dbReference type="EMBL" id="CP013234">
    <property type="protein sequence ID" value="AMP04809.1"/>
    <property type="molecule type" value="Genomic_DNA"/>
</dbReference>